<keyword evidence="10" id="KW-0482">Metalloprotease</keyword>
<keyword evidence="9" id="KW-1133">Transmembrane helix</keyword>
<evidence type="ECO:0000256" key="10">
    <source>
        <dbReference type="ARBA" id="ARBA00023049"/>
    </source>
</evidence>
<evidence type="ECO:0000313" key="14">
    <source>
        <dbReference type="Proteomes" id="UP000722125"/>
    </source>
</evidence>
<organism evidence="13 14">
    <name type="scientific">Cellulomonas fulva</name>
    <dbReference type="NCBI Taxonomy" id="2835530"/>
    <lineage>
        <taxon>Bacteria</taxon>
        <taxon>Bacillati</taxon>
        <taxon>Actinomycetota</taxon>
        <taxon>Actinomycetes</taxon>
        <taxon>Micrococcales</taxon>
        <taxon>Cellulomonadaceae</taxon>
        <taxon>Cellulomonas</taxon>
    </lineage>
</organism>
<comment type="caution">
    <text evidence="13">The sequence shown here is derived from an EMBL/GenBank/DDBJ whole genome shotgun (WGS) entry which is preliminary data.</text>
</comment>
<proteinExistence type="predicted"/>
<gene>
    <name evidence="13" type="ORF">KIN34_06660</name>
</gene>
<keyword evidence="11" id="KW-0472">Membrane</keyword>
<dbReference type="RefSeq" id="WP_214348374.1">
    <property type="nucleotide sequence ID" value="NZ_JAHBOH010000001.1"/>
</dbReference>
<dbReference type="CDD" id="cd07328">
    <property type="entry name" value="M48_Ste24p_like"/>
    <property type="match status" value="1"/>
</dbReference>
<comment type="subcellular location">
    <subcellularLocation>
        <location evidence="2">Cell membrane</location>
        <topology evidence="2">Multi-pass membrane protein</topology>
    </subcellularLocation>
</comment>
<sequence>MKTTSRAVLCLLLIAGFYVTALALVLGMLALAAALVSWGHGVGSKFAWVAIAAAGGLVLTLRRVGKAQKHVPHGVMLTPDEAPELWALVAELATAAQTRVPREIRLVPEVNAAVSEDARMLGLVPGTRRLYVGLPLLQALDVAQLRSVLAHELGHYSHGHTRLGPITYRGRQVVVGAASEVDGFSGWVLKGYGRLYLLASAAVSRRQEREADEVSVAVAGPAVAAEALREIEVLAAAWQFYLDRYVSDAWEAGMAPTSDAFFGGFQHLLAARGDELARLRTQAPPSEQSRWDSHPSTASRIAAIGAMHAPEVARDTRPASMLVPGADAAAARLAEELVQFGDRERLAWDELTPRARAAANQHTADLVFRASGRLAGVERGTLRTVLDVVESGRLDQLLRALDLDPQAAPDDEGVTPGMSVWAAVLRCALVASGVSRWEHRWEAGDPFVGDVTPAQVRELARLGAAGPAGAAELRARLVGLGVDLDDVGAQSEADARGAAVVAGVANVAVDGEQYDVLVLTHGLVLVPCPKQYNQGKRRLRELARSATPAEIAASHWFVSFEDVASGAVVKRFPVAVAFTLHDGTTMQLKTRLDSEELTSGSSVTLQNLAKGYSAVPA</sequence>
<dbReference type="Gene3D" id="3.30.2010.10">
    <property type="entry name" value="Metalloproteases ('zincins'), catalytic domain"/>
    <property type="match status" value="1"/>
</dbReference>
<comment type="cofactor">
    <cofactor evidence="1">
        <name>Zn(2+)</name>
        <dbReference type="ChEBI" id="CHEBI:29105"/>
    </cofactor>
</comment>
<keyword evidence="7" id="KW-0378">Hydrolase</keyword>
<dbReference type="PANTHER" id="PTHR43221">
    <property type="entry name" value="PROTEASE HTPX"/>
    <property type="match status" value="1"/>
</dbReference>
<keyword evidence="8" id="KW-0862">Zinc</keyword>
<keyword evidence="4" id="KW-0645">Protease</keyword>
<reference evidence="13 14" key="1">
    <citation type="submission" date="2021-05" db="EMBL/GenBank/DDBJ databases">
        <title>Description of Cellulomonas sp. DKR-3 sp. nov.</title>
        <authorList>
            <person name="Dahal R.H."/>
            <person name="Chaudhary D.K."/>
        </authorList>
    </citation>
    <scope>NUCLEOTIDE SEQUENCE [LARGE SCALE GENOMIC DNA]</scope>
    <source>
        <strain evidence="13 14">DKR-3</strain>
    </source>
</reference>
<evidence type="ECO:0000256" key="11">
    <source>
        <dbReference type="ARBA" id="ARBA00023136"/>
    </source>
</evidence>
<accession>A0ABS5TXX8</accession>
<keyword evidence="14" id="KW-1185">Reference proteome</keyword>
<evidence type="ECO:0000256" key="8">
    <source>
        <dbReference type="ARBA" id="ARBA00022833"/>
    </source>
</evidence>
<evidence type="ECO:0000313" key="13">
    <source>
        <dbReference type="EMBL" id="MBT0993965.1"/>
    </source>
</evidence>
<evidence type="ECO:0000256" key="9">
    <source>
        <dbReference type="ARBA" id="ARBA00022989"/>
    </source>
</evidence>
<evidence type="ECO:0000256" key="3">
    <source>
        <dbReference type="ARBA" id="ARBA00022475"/>
    </source>
</evidence>
<name>A0ABS5TXX8_9CELL</name>
<evidence type="ECO:0000259" key="12">
    <source>
        <dbReference type="Pfam" id="PF01435"/>
    </source>
</evidence>
<dbReference type="Pfam" id="PF01435">
    <property type="entry name" value="Peptidase_M48"/>
    <property type="match status" value="1"/>
</dbReference>
<evidence type="ECO:0000256" key="1">
    <source>
        <dbReference type="ARBA" id="ARBA00001947"/>
    </source>
</evidence>
<evidence type="ECO:0000256" key="6">
    <source>
        <dbReference type="ARBA" id="ARBA00022723"/>
    </source>
</evidence>
<keyword evidence="6" id="KW-0479">Metal-binding</keyword>
<feature type="domain" description="Peptidase M48" evidence="12">
    <location>
        <begin position="81"/>
        <end position="305"/>
    </location>
</feature>
<dbReference type="Proteomes" id="UP000722125">
    <property type="component" value="Unassembled WGS sequence"/>
</dbReference>
<evidence type="ECO:0000256" key="5">
    <source>
        <dbReference type="ARBA" id="ARBA00022692"/>
    </source>
</evidence>
<keyword evidence="3" id="KW-1003">Cell membrane</keyword>
<evidence type="ECO:0000256" key="4">
    <source>
        <dbReference type="ARBA" id="ARBA00022670"/>
    </source>
</evidence>
<evidence type="ECO:0000256" key="2">
    <source>
        <dbReference type="ARBA" id="ARBA00004651"/>
    </source>
</evidence>
<protein>
    <submittedName>
        <fullName evidence="13">M48 family metallopeptidase</fullName>
    </submittedName>
</protein>
<dbReference type="EMBL" id="JAHBOH010000001">
    <property type="protein sequence ID" value="MBT0993965.1"/>
    <property type="molecule type" value="Genomic_DNA"/>
</dbReference>
<dbReference type="InterPro" id="IPR050083">
    <property type="entry name" value="HtpX_protease"/>
</dbReference>
<dbReference type="InterPro" id="IPR001915">
    <property type="entry name" value="Peptidase_M48"/>
</dbReference>
<evidence type="ECO:0000256" key="7">
    <source>
        <dbReference type="ARBA" id="ARBA00022801"/>
    </source>
</evidence>
<dbReference type="PANTHER" id="PTHR43221:SF1">
    <property type="entry name" value="PROTEASE HTPX"/>
    <property type="match status" value="1"/>
</dbReference>
<keyword evidence="5" id="KW-0812">Transmembrane</keyword>